<dbReference type="AlphaFoldDB" id="A0A8H7RMU7"/>
<dbReference type="SUPFAM" id="SSF117281">
    <property type="entry name" value="Kelch motif"/>
    <property type="match status" value="1"/>
</dbReference>
<keyword evidence="6" id="KW-1185">Reference proteome</keyword>
<feature type="transmembrane region" description="Helical" evidence="4">
    <location>
        <begin position="653"/>
        <end position="674"/>
    </location>
</feature>
<keyword evidence="4" id="KW-0472">Membrane</keyword>
<dbReference type="Pfam" id="PF13415">
    <property type="entry name" value="Beta-prop_FBX42"/>
    <property type="match status" value="1"/>
</dbReference>
<name>A0A8H7RMU7_9FUNG</name>
<dbReference type="InterPro" id="IPR006652">
    <property type="entry name" value="Kelch_1"/>
</dbReference>
<keyword evidence="4" id="KW-0812">Transmembrane</keyword>
<evidence type="ECO:0000256" key="4">
    <source>
        <dbReference type="SAM" id="Phobius"/>
    </source>
</evidence>
<proteinExistence type="predicted"/>
<feature type="transmembrane region" description="Helical" evidence="4">
    <location>
        <begin position="386"/>
        <end position="408"/>
    </location>
</feature>
<keyword evidence="2" id="KW-0677">Repeat</keyword>
<dbReference type="EMBL" id="JAEPRD010000002">
    <property type="protein sequence ID" value="KAG2214001.1"/>
    <property type="molecule type" value="Genomic_DNA"/>
</dbReference>
<gene>
    <name evidence="5" type="ORF">INT47_001272</name>
</gene>
<dbReference type="InterPro" id="IPR015915">
    <property type="entry name" value="Kelch-typ_b-propeller"/>
</dbReference>
<evidence type="ECO:0000256" key="3">
    <source>
        <dbReference type="SAM" id="MobiDB-lite"/>
    </source>
</evidence>
<feature type="transmembrane region" description="Helical" evidence="4">
    <location>
        <begin position="333"/>
        <end position="353"/>
    </location>
</feature>
<evidence type="ECO:0008006" key="7">
    <source>
        <dbReference type="Google" id="ProtNLM"/>
    </source>
</evidence>
<organism evidence="5 6">
    <name type="scientific">Mucor saturninus</name>
    <dbReference type="NCBI Taxonomy" id="64648"/>
    <lineage>
        <taxon>Eukaryota</taxon>
        <taxon>Fungi</taxon>
        <taxon>Fungi incertae sedis</taxon>
        <taxon>Mucoromycota</taxon>
        <taxon>Mucoromycotina</taxon>
        <taxon>Mucoromycetes</taxon>
        <taxon>Mucorales</taxon>
        <taxon>Mucorineae</taxon>
        <taxon>Mucoraceae</taxon>
        <taxon>Mucor</taxon>
    </lineage>
</organism>
<dbReference type="PANTHER" id="PTHR46093">
    <property type="entry name" value="ACYL-COA-BINDING DOMAIN-CONTAINING PROTEIN 5"/>
    <property type="match status" value="1"/>
</dbReference>
<feature type="region of interest" description="Disordered" evidence="3">
    <location>
        <begin position="821"/>
        <end position="864"/>
    </location>
</feature>
<dbReference type="Proteomes" id="UP000603453">
    <property type="component" value="Unassembled WGS sequence"/>
</dbReference>
<dbReference type="SMART" id="SM00612">
    <property type="entry name" value="Kelch"/>
    <property type="match status" value="3"/>
</dbReference>
<accession>A0A8H7RMU7</accession>
<evidence type="ECO:0000313" key="6">
    <source>
        <dbReference type="Proteomes" id="UP000603453"/>
    </source>
</evidence>
<comment type="caution">
    <text evidence="5">The sequence shown here is derived from an EMBL/GenBank/DDBJ whole genome shotgun (WGS) entry which is preliminary data.</text>
</comment>
<dbReference type="PANTHER" id="PTHR46093:SF18">
    <property type="entry name" value="FIBRONECTIN TYPE-III DOMAIN-CONTAINING PROTEIN"/>
    <property type="match status" value="1"/>
</dbReference>
<evidence type="ECO:0000256" key="2">
    <source>
        <dbReference type="ARBA" id="ARBA00022737"/>
    </source>
</evidence>
<evidence type="ECO:0000313" key="5">
    <source>
        <dbReference type="EMBL" id="KAG2214001.1"/>
    </source>
</evidence>
<keyword evidence="1" id="KW-0880">Kelch repeat</keyword>
<dbReference type="Gene3D" id="2.120.10.80">
    <property type="entry name" value="Kelch-type beta propeller"/>
    <property type="match status" value="2"/>
</dbReference>
<feature type="compositionally biased region" description="Polar residues" evidence="3">
    <location>
        <begin position="845"/>
        <end position="864"/>
    </location>
</feature>
<sequence length="864" mass="96858">MATVTRNGNSLVMFGGENSTNSYTNDLYQLTQTSKSFNWQILEQNNPPPGTWYGQAVLTNNDNMYLLGGATNATHTQLSAFQNYQFSFESKTWTASPNNSLVMTNTTQFPYNRMQHTATYDNQNSIYIYGGAFNGSILFSDFFYLDITTQQYTSLPTTGIPQYGHTASLLSNGKLVIIGGVVEEPNGNRVLKSMSSVYVFDTKSRTWENVNVTSPGLPSSRASHSAIVTSDDRIIIFGGDSGSDERNRMYLNAIAILDTKAWTWTVPSVPGIPPSRRSYASAGLLNGNYLTVAFGTARNILFNDVNVYDIGGNKWIQSFDSNDKHRSGLSGGIIAGITVACVALLVIILFLLWKFQRYFRWTLSRLHRDIWKPRTGEPVWAETTRIIFQVILFFVFIVFLVFVLNQAISSPNITQKIEEPTGTVQVPDVRFCLDGYPTYPSTDFRSPGVTCQTDNGYSCTQFIRPLNMSVFQPTFADSFGSVTCFLFRSPTEFILTSTSGQNNGSRLLFNFWGDQTIEYGGIHVSIYPKKMNPNTAVYNILDGPTTLMQPDAVSNWLNNEISDIQATNVFDIQPFSYSSLSYTLVDHTYLQSVGWNYVGFSSISNSTPEVVSTFRQEAPNPRYTIGHSDLGFIAIFPEAFVDTIEREVKMYTLVNALGFVGGIFGLLIAIQAWLFGFRPRSPWGAIHRWSTGDMKRSLLSGLRSKFKITESGIPLVHPVHHRFSVTDLNREDFDEPEIQRIHRVEERMQMLETLFKAYYVDDEVFRSLDDANRAGEIIRINNARAGGSHGISDSGDFPPSSVLADLPRNEKMMDDEMSTFTSGMGKLHHPDSFQNEFSRHDTDQSESSNILLTHTTPHQHNTAT</sequence>
<evidence type="ECO:0000256" key="1">
    <source>
        <dbReference type="ARBA" id="ARBA00022441"/>
    </source>
</evidence>
<dbReference type="OrthoDB" id="432528at2759"/>
<reference evidence="5" key="1">
    <citation type="submission" date="2020-12" db="EMBL/GenBank/DDBJ databases">
        <title>Metabolic potential, ecology and presence of endohyphal bacteria is reflected in genomic diversity of Mucoromycotina.</title>
        <authorList>
            <person name="Muszewska A."/>
            <person name="Okrasinska A."/>
            <person name="Steczkiewicz K."/>
            <person name="Drgas O."/>
            <person name="Orlowska M."/>
            <person name="Perlinska-Lenart U."/>
            <person name="Aleksandrzak-Piekarczyk T."/>
            <person name="Szatraj K."/>
            <person name="Zielenkiewicz U."/>
            <person name="Pilsyk S."/>
            <person name="Malc E."/>
            <person name="Mieczkowski P."/>
            <person name="Kruszewska J.S."/>
            <person name="Biernat P."/>
            <person name="Pawlowska J."/>
        </authorList>
    </citation>
    <scope>NUCLEOTIDE SEQUENCE</scope>
    <source>
        <strain evidence="5">WA0000017839</strain>
    </source>
</reference>
<protein>
    <recommendedName>
        <fullName evidence="7">Galactose oxidase</fullName>
    </recommendedName>
</protein>
<keyword evidence="4" id="KW-1133">Transmembrane helix</keyword>